<sequence>MTAVVAPRVGHLLGAPHHDGSALYVSTPTPHLGESVTVRVRVPVGLDEHGVHLRVVRDAEPRLSAARLVATTAQDRWYEAQVLVHNPVTSYRFLIDVPGGYRWLNGRGLFDREVSDAADFRLTVFEPAPAWMSRSLVYQIFPDRFARGITDKVLPDWAQAADWSDEPLASGHGVSTQLYGGDLPGVHAHLDHLVELGVGTVYLTPVFPARSNHRYDATSFDAVDPLLGGDAALADLSRAVHERGMRVLGDITTNHTGVGHDWFTAARADRSSEERAFYYWTHDEPGYVGWLEHSSLPKLDYSAPALVRRMISGPASVIGRWLAPPFALDGWRVDVANMTGRYADQDLTHEIARTVRATMAEINPDAVLVAEHFHDSGPDMTGDGWHASMNYAAFTRPVWSWVVDPDSAVPAVGLPTALPRRSGREMVAAMRDFDAVVPWKVMATQWNMLGSHDTPRLRTLVGSLAMVEVAAGLLFTYPGTPVLFAGDEIGARGTNGEHARVTMPWDDPERWDQATFDVFRALTALRSASDALCVGGLRWVVVEDDAVAYLRETPDESVLVLLARAPWAGARLPAELVPDGTVPRTLYGSAPLERSDAGWLLPGTGPGVHVWRVRDTALATDSSSARTADAAHR</sequence>
<evidence type="ECO:0000256" key="1">
    <source>
        <dbReference type="ARBA" id="ARBA00022801"/>
    </source>
</evidence>
<name>A0A2A9E393_9MICO</name>
<evidence type="ECO:0000313" key="4">
    <source>
        <dbReference type="EMBL" id="PFG32825.1"/>
    </source>
</evidence>
<evidence type="ECO:0000259" key="3">
    <source>
        <dbReference type="SMART" id="SM00642"/>
    </source>
</evidence>
<dbReference type="AlphaFoldDB" id="A0A2A9E393"/>
<organism evidence="4 5">
    <name type="scientific">Sanguibacter antarcticus</name>
    <dbReference type="NCBI Taxonomy" id="372484"/>
    <lineage>
        <taxon>Bacteria</taxon>
        <taxon>Bacillati</taxon>
        <taxon>Actinomycetota</taxon>
        <taxon>Actinomycetes</taxon>
        <taxon>Micrococcales</taxon>
        <taxon>Sanguibacteraceae</taxon>
        <taxon>Sanguibacter</taxon>
    </lineage>
</organism>
<gene>
    <name evidence="4" type="ORF">ATL42_0673</name>
</gene>
<dbReference type="InterPro" id="IPR004185">
    <property type="entry name" value="Glyco_hydro_13_lg-like_dom"/>
</dbReference>
<keyword evidence="5" id="KW-1185">Reference proteome</keyword>
<dbReference type="CDD" id="cd02857">
    <property type="entry name" value="E_set_CDase_PDE_N"/>
    <property type="match status" value="1"/>
</dbReference>
<evidence type="ECO:0000256" key="2">
    <source>
        <dbReference type="ARBA" id="ARBA00023295"/>
    </source>
</evidence>
<dbReference type="EMBL" id="PDJG01000001">
    <property type="protein sequence ID" value="PFG32825.1"/>
    <property type="molecule type" value="Genomic_DNA"/>
</dbReference>
<dbReference type="PANTHER" id="PTHR10357:SF210">
    <property type="entry name" value="MALTODEXTRIN GLUCOSIDASE"/>
    <property type="match status" value="1"/>
</dbReference>
<dbReference type="Pfam" id="PF00128">
    <property type="entry name" value="Alpha-amylase"/>
    <property type="match status" value="1"/>
</dbReference>
<keyword evidence="1" id="KW-0378">Hydrolase</keyword>
<dbReference type="SMART" id="SM00642">
    <property type="entry name" value="Aamy"/>
    <property type="match status" value="1"/>
</dbReference>
<dbReference type="InterPro" id="IPR017853">
    <property type="entry name" value="GH"/>
</dbReference>
<dbReference type="InterPro" id="IPR006047">
    <property type="entry name" value="GH13_cat_dom"/>
</dbReference>
<dbReference type="Gene3D" id="3.20.20.80">
    <property type="entry name" value="Glycosidases"/>
    <property type="match status" value="1"/>
</dbReference>
<dbReference type="InterPro" id="IPR014756">
    <property type="entry name" value="Ig_E-set"/>
</dbReference>
<protein>
    <submittedName>
        <fullName evidence="4">Alpha-glucosidase</fullName>
    </submittedName>
</protein>
<feature type="domain" description="Glycosyl hydrolase family 13 catalytic" evidence="3">
    <location>
        <begin position="139"/>
        <end position="526"/>
    </location>
</feature>
<dbReference type="PANTHER" id="PTHR10357">
    <property type="entry name" value="ALPHA-AMYLASE FAMILY MEMBER"/>
    <property type="match status" value="1"/>
</dbReference>
<dbReference type="CDD" id="cd11338">
    <property type="entry name" value="AmyAc_CMD"/>
    <property type="match status" value="1"/>
</dbReference>
<comment type="caution">
    <text evidence="4">The sequence shown here is derived from an EMBL/GenBank/DDBJ whole genome shotgun (WGS) entry which is preliminary data.</text>
</comment>
<accession>A0A2A9E393</accession>
<dbReference type="SUPFAM" id="SSF51445">
    <property type="entry name" value="(Trans)glycosidases"/>
    <property type="match status" value="1"/>
</dbReference>
<dbReference type="GO" id="GO:0005975">
    <property type="term" value="P:carbohydrate metabolic process"/>
    <property type="evidence" value="ECO:0007669"/>
    <property type="project" value="InterPro"/>
</dbReference>
<keyword evidence="2" id="KW-0326">Glycosidase</keyword>
<proteinExistence type="predicted"/>
<evidence type="ECO:0000313" key="5">
    <source>
        <dbReference type="Proteomes" id="UP000225548"/>
    </source>
</evidence>
<dbReference type="GO" id="GO:0004553">
    <property type="term" value="F:hydrolase activity, hydrolyzing O-glycosyl compounds"/>
    <property type="evidence" value="ECO:0007669"/>
    <property type="project" value="InterPro"/>
</dbReference>
<reference evidence="4 5" key="1">
    <citation type="submission" date="2017-10" db="EMBL/GenBank/DDBJ databases">
        <title>Sequencing the genomes of 1000 actinobacteria strains.</title>
        <authorList>
            <person name="Klenk H.-P."/>
        </authorList>
    </citation>
    <scope>NUCLEOTIDE SEQUENCE [LARGE SCALE GENOMIC DNA]</scope>
    <source>
        <strain evidence="4 5">DSM 18966</strain>
    </source>
</reference>
<dbReference type="Proteomes" id="UP000225548">
    <property type="component" value="Unassembled WGS sequence"/>
</dbReference>
<dbReference type="SUPFAM" id="SSF81296">
    <property type="entry name" value="E set domains"/>
    <property type="match status" value="1"/>
</dbReference>